<feature type="domain" description="DUF4246" evidence="1">
    <location>
        <begin position="116"/>
        <end position="563"/>
    </location>
</feature>
<sequence length="626" mass="72551">MSFQQVPRVETFKLPKQKEVRTKLPGYGLPLDYVPKAKNLYGVEVKSLFPTALDDRDIGNGYINQPLLPLREIEMMKAMENLTENEQWHVKVYDDVIANRWKKEIMDSSIEITPLMADWIIEELRFKAKIYERSKAIGFYNGDVTKSDDIIDPALRNRLLETSKGLEDPQQHLNAYTPDSGGTELDLVQPTLFPLIFGRSRVLKDKVIGIDDALEHIGQGEVIPKPDDPGITREDMVWRIYSRSDINVKPFSTDFQMLPSEVQLGTDGKWHLASYVNNLHPVKFKELYGVLDEIIDRVAGLWEMTLTPVKDMLHSRARVEYHKVEYEPISEEAKESRPVKEPSETEAEYEARVQEWKMRHYRVKQPDVGEFRPWAVPKFMIEHLPEDQPNPLRIEEPVRLKEEYGERGLQVFVRVMKIELSPERPEYSSEFHVEGQMNERICASALYYYDSENVQGGRMTFRQATDTGSISEIKYEPGDSVWLKQVFGLDNGAPLVQEVGSLSTKVGRVISYPSTLQHRIEPLRLIDPSKPGYRKILGLYLVDPNIRIISTANVPPQRLDWTDGSDNLQRALSNMSIEEQDKVLDRRDRFPFTIEEAHEFRKRQRKERIEFLKYQDVAFTSNHVVV</sequence>
<protein>
    <submittedName>
        <fullName evidence="3">Uncharacterized protein</fullName>
    </submittedName>
</protein>
<keyword evidence="4" id="KW-1185">Reference proteome</keyword>
<evidence type="ECO:0000313" key="4">
    <source>
        <dbReference type="Proteomes" id="UP000283841"/>
    </source>
</evidence>
<comment type="caution">
    <text evidence="3">The sequence shown here is derived from an EMBL/GenBank/DDBJ whole genome shotgun (WGS) entry which is preliminary data.</text>
</comment>
<dbReference type="VEuPathDB" id="FungiDB:C8Q69DRAFT_117169"/>
<accession>A0A443HJ46</accession>
<dbReference type="RefSeq" id="XP_028481450.1">
    <property type="nucleotide sequence ID" value="XM_028625168.1"/>
</dbReference>
<dbReference type="Pfam" id="PF14033">
    <property type="entry name" value="DUF4246"/>
    <property type="match status" value="1"/>
</dbReference>
<gene>
    <name evidence="3" type="ORF">C8Q69DRAFT_117169</name>
</gene>
<dbReference type="AlphaFoldDB" id="A0A443HJ46"/>
<name>A0A443HJ46_BYSSP</name>
<reference evidence="3 4" key="1">
    <citation type="journal article" date="2018" name="Front. Microbiol.">
        <title>Genomic and genetic insights into a cosmopolitan fungus, Paecilomyces variotii (Eurotiales).</title>
        <authorList>
            <person name="Urquhart A.S."/>
            <person name="Mondo S.J."/>
            <person name="Makela M.R."/>
            <person name="Hane J.K."/>
            <person name="Wiebenga A."/>
            <person name="He G."/>
            <person name="Mihaltcheva S."/>
            <person name="Pangilinan J."/>
            <person name="Lipzen A."/>
            <person name="Barry K."/>
            <person name="de Vries R.P."/>
            <person name="Grigoriev I.V."/>
            <person name="Idnurm A."/>
        </authorList>
    </citation>
    <scope>NUCLEOTIDE SEQUENCE [LARGE SCALE GENOMIC DNA]</scope>
    <source>
        <strain evidence="3 4">CBS 101075</strain>
    </source>
</reference>
<dbReference type="InterPro" id="IPR025340">
    <property type="entry name" value="DUF4246"/>
</dbReference>
<dbReference type="STRING" id="264951.A0A443HJ46"/>
<dbReference type="InterPro" id="IPR049207">
    <property type="entry name" value="DUF4246_N"/>
</dbReference>
<dbReference type="Proteomes" id="UP000283841">
    <property type="component" value="Unassembled WGS sequence"/>
</dbReference>
<dbReference type="GeneID" id="39594445"/>
<dbReference type="OrthoDB" id="415532at2759"/>
<feature type="domain" description="DUF4246" evidence="2">
    <location>
        <begin position="24"/>
        <end position="104"/>
    </location>
</feature>
<evidence type="ECO:0000313" key="3">
    <source>
        <dbReference type="EMBL" id="RWQ91805.1"/>
    </source>
</evidence>
<dbReference type="PANTHER" id="PTHR33119:SF1">
    <property type="entry name" value="FE2OG DIOXYGENASE DOMAIN-CONTAINING PROTEIN"/>
    <property type="match status" value="1"/>
</dbReference>
<organism evidence="3 4">
    <name type="scientific">Byssochlamys spectabilis</name>
    <name type="common">Paecilomyces variotii</name>
    <dbReference type="NCBI Taxonomy" id="264951"/>
    <lineage>
        <taxon>Eukaryota</taxon>
        <taxon>Fungi</taxon>
        <taxon>Dikarya</taxon>
        <taxon>Ascomycota</taxon>
        <taxon>Pezizomycotina</taxon>
        <taxon>Eurotiomycetes</taxon>
        <taxon>Eurotiomycetidae</taxon>
        <taxon>Eurotiales</taxon>
        <taxon>Thermoascaceae</taxon>
        <taxon>Paecilomyces</taxon>
    </lineage>
</organism>
<proteinExistence type="predicted"/>
<evidence type="ECO:0000259" key="1">
    <source>
        <dbReference type="Pfam" id="PF14033"/>
    </source>
</evidence>
<evidence type="ECO:0000259" key="2">
    <source>
        <dbReference type="Pfam" id="PF21666"/>
    </source>
</evidence>
<dbReference type="InterPro" id="IPR049192">
    <property type="entry name" value="DUF4246_C"/>
</dbReference>
<dbReference type="EMBL" id="RCNU01000016">
    <property type="protein sequence ID" value="RWQ91805.1"/>
    <property type="molecule type" value="Genomic_DNA"/>
</dbReference>
<dbReference type="PANTHER" id="PTHR33119">
    <property type="entry name" value="IFI3P"/>
    <property type="match status" value="1"/>
</dbReference>
<dbReference type="Pfam" id="PF21666">
    <property type="entry name" value="DUF4246_N"/>
    <property type="match status" value="1"/>
</dbReference>